<evidence type="ECO:0000313" key="2">
    <source>
        <dbReference type="EMBL" id="GIM79647.1"/>
    </source>
</evidence>
<dbReference type="AlphaFoldDB" id="A0A919VXR3"/>
<gene>
    <name evidence="2" type="ORF">Aco04nite_66630</name>
</gene>
<dbReference type="RefSeq" id="WP_213001158.1">
    <property type="nucleotide sequence ID" value="NZ_BAAATW010000001.1"/>
</dbReference>
<feature type="transmembrane region" description="Helical" evidence="1">
    <location>
        <begin position="32"/>
        <end position="49"/>
    </location>
</feature>
<name>A0A919VXR3_9ACTN</name>
<dbReference type="EMBL" id="BOQP01000039">
    <property type="protein sequence ID" value="GIM79647.1"/>
    <property type="molecule type" value="Genomic_DNA"/>
</dbReference>
<dbReference type="Pfam" id="PF21844">
    <property type="entry name" value="DUF6903"/>
    <property type="match status" value="1"/>
</dbReference>
<protein>
    <submittedName>
        <fullName evidence="2">Uncharacterized protein</fullName>
    </submittedName>
</protein>
<sequence length="54" mass="5852">MNLVLILVRALVAAACVTVVVIARTTVGWPNLLTMLGALLVLLVVLAAYNRRHR</sequence>
<evidence type="ECO:0000256" key="1">
    <source>
        <dbReference type="SAM" id="Phobius"/>
    </source>
</evidence>
<organism evidence="2 3">
    <name type="scientific">Winogradskya consettensis</name>
    <dbReference type="NCBI Taxonomy" id="113560"/>
    <lineage>
        <taxon>Bacteria</taxon>
        <taxon>Bacillati</taxon>
        <taxon>Actinomycetota</taxon>
        <taxon>Actinomycetes</taxon>
        <taxon>Micromonosporales</taxon>
        <taxon>Micromonosporaceae</taxon>
        <taxon>Winogradskya</taxon>
    </lineage>
</organism>
<dbReference type="InterPro" id="IPR054198">
    <property type="entry name" value="DUF6903"/>
</dbReference>
<dbReference type="Proteomes" id="UP000680865">
    <property type="component" value="Unassembled WGS sequence"/>
</dbReference>
<keyword evidence="1" id="KW-0472">Membrane</keyword>
<reference evidence="2" key="1">
    <citation type="submission" date="2021-03" db="EMBL/GenBank/DDBJ databases">
        <title>Whole genome shotgun sequence of Actinoplanes consettensis NBRC 14913.</title>
        <authorList>
            <person name="Komaki H."/>
            <person name="Tamura T."/>
        </authorList>
    </citation>
    <scope>NUCLEOTIDE SEQUENCE</scope>
    <source>
        <strain evidence="2">NBRC 14913</strain>
    </source>
</reference>
<keyword evidence="1" id="KW-1133">Transmembrane helix</keyword>
<comment type="caution">
    <text evidence="2">The sequence shown here is derived from an EMBL/GenBank/DDBJ whole genome shotgun (WGS) entry which is preliminary data.</text>
</comment>
<keyword evidence="1" id="KW-0812">Transmembrane</keyword>
<keyword evidence="3" id="KW-1185">Reference proteome</keyword>
<evidence type="ECO:0000313" key="3">
    <source>
        <dbReference type="Proteomes" id="UP000680865"/>
    </source>
</evidence>
<accession>A0A919VXR3</accession>
<proteinExistence type="predicted"/>